<sequence>MNLMDTDTSSSSSSSEEELVFVRRRKIYRDRQNYYELYDDLDFFCRFRLTKPTVMQVLGEIEPQIRLPTNRGGCVPPLLQLLLTLRFFATGCMQITAADFIGVSRATACRVISRVTTALAALRPRYVKMYSDNAEMQRASEDFYGLASFPRAIGAIDCTLIKIDSPGGEDAEIFRCRKGFFALNVQTISDAKLKIRNIVARWPGSVHDQTIFNNSQVKREFETGRYGRYILVGDSGYALKKYLMTKLLETNTDAENLYNESIIRTRNVVERQYGVWKRRFPILKNGMRVKLETAMDIIVATAVLHNIALDMSEDIPGEWLEDAEEGENAEEGDGILELPNENINFGRQFRQVLINQHFAGLL</sequence>
<comment type="cofactor">
    <cofactor evidence="1">
        <name>a divalent metal cation</name>
        <dbReference type="ChEBI" id="CHEBI:60240"/>
    </cofactor>
</comment>
<evidence type="ECO:0000256" key="6">
    <source>
        <dbReference type="ARBA" id="ARBA00022801"/>
    </source>
</evidence>
<gene>
    <name evidence="12" type="primary">LOC115883498</name>
    <name evidence="10" type="synonym">LOC115879620</name>
    <name evidence="11" type="synonym">LOC115882118</name>
    <name evidence="13" type="synonym">LOC115883727</name>
</gene>
<dbReference type="InterPro" id="IPR045249">
    <property type="entry name" value="HARBI1-like"/>
</dbReference>
<evidence type="ECO:0000313" key="9">
    <source>
        <dbReference type="Proteomes" id="UP000504635"/>
    </source>
</evidence>
<dbReference type="Proteomes" id="UP000504635">
    <property type="component" value="Unplaced"/>
</dbReference>
<dbReference type="AlphaFoldDB" id="A0A6J2Y1Z1"/>
<feature type="domain" description="DDE Tnp4" evidence="8">
    <location>
        <begin position="156"/>
        <end position="306"/>
    </location>
</feature>
<evidence type="ECO:0000313" key="11">
    <source>
        <dbReference type="RefSeq" id="XP_030755822.1"/>
    </source>
</evidence>
<dbReference type="RefSeq" id="XP_030752375.1">
    <property type="nucleotide sequence ID" value="XM_030896515.1"/>
</dbReference>
<keyword evidence="6" id="KW-0378">Hydrolase</keyword>
<evidence type="ECO:0000256" key="4">
    <source>
        <dbReference type="ARBA" id="ARBA00022722"/>
    </source>
</evidence>
<evidence type="ECO:0000256" key="2">
    <source>
        <dbReference type="ARBA" id="ARBA00004123"/>
    </source>
</evidence>
<dbReference type="GeneID" id="115883498"/>
<dbReference type="RefSeq" id="XP_030755822.1">
    <property type="nucleotide sequence ID" value="XM_030899962.1"/>
</dbReference>
<dbReference type="KEGG" id="soy:115879620"/>
<dbReference type="InterPro" id="IPR027806">
    <property type="entry name" value="HARBI1_dom"/>
</dbReference>
<dbReference type="GO" id="GO:0005634">
    <property type="term" value="C:nucleus"/>
    <property type="evidence" value="ECO:0007669"/>
    <property type="project" value="UniProtKB-SubCell"/>
</dbReference>
<organism evidence="9 12">
    <name type="scientific">Sitophilus oryzae</name>
    <name type="common">Rice weevil</name>
    <name type="synonym">Curculio oryzae</name>
    <dbReference type="NCBI Taxonomy" id="7048"/>
    <lineage>
        <taxon>Eukaryota</taxon>
        <taxon>Metazoa</taxon>
        <taxon>Ecdysozoa</taxon>
        <taxon>Arthropoda</taxon>
        <taxon>Hexapoda</taxon>
        <taxon>Insecta</taxon>
        <taxon>Pterygota</taxon>
        <taxon>Neoptera</taxon>
        <taxon>Endopterygota</taxon>
        <taxon>Coleoptera</taxon>
        <taxon>Polyphaga</taxon>
        <taxon>Cucujiformia</taxon>
        <taxon>Curculionidae</taxon>
        <taxon>Dryophthorinae</taxon>
        <taxon>Sitophilus</taxon>
    </lineage>
</organism>
<dbReference type="KEGG" id="soy:115882118"/>
<dbReference type="KEGG" id="soy:115883498"/>
<keyword evidence="4" id="KW-0540">Nuclease</keyword>
<proteinExistence type="inferred from homology"/>
<evidence type="ECO:0000256" key="1">
    <source>
        <dbReference type="ARBA" id="ARBA00001968"/>
    </source>
</evidence>
<evidence type="ECO:0000313" key="10">
    <source>
        <dbReference type="RefSeq" id="XP_030752375.1"/>
    </source>
</evidence>
<comment type="similarity">
    <text evidence="3">Belongs to the HARBI1 family.</text>
</comment>
<dbReference type="RefSeq" id="XP_030757993.1">
    <property type="nucleotide sequence ID" value="XM_030902133.1"/>
</dbReference>
<dbReference type="PANTHER" id="PTHR22930">
    <property type="match status" value="1"/>
</dbReference>
<dbReference type="GO" id="GO:0016787">
    <property type="term" value="F:hydrolase activity"/>
    <property type="evidence" value="ECO:0007669"/>
    <property type="project" value="UniProtKB-KW"/>
</dbReference>
<dbReference type="GO" id="GO:0046872">
    <property type="term" value="F:metal ion binding"/>
    <property type="evidence" value="ECO:0007669"/>
    <property type="project" value="UniProtKB-KW"/>
</dbReference>
<evidence type="ECO:0000259" key="8">
    <source>
        <dbReference type="Pfam" id="PF13359"/>
    </source>
</evidence>
<keyword evidence="7" id="KW-0539">Nucleus</keyword>
<evidence type="ECO:0000313" key="12">
    <source>
        <dbReference type="RefSeq" id="XP_030757727.1"/>
    </source>
</evidence>
<evidence type="ECO:0000256" key="5">
    <source>
        <dbReference type="ARBA" id="ARBA00022723"/>
    </source>
</evidence>
<dbReference type="Pfam" id="PF13359">
    <property type="entry name" value="DDE_Tnp_4"/>
    <property type="match status" value="1"/>
</dbReference>
<dbReference type="KEGG" id="soy:115883727"/>
<keyword evidence="9" id="KW-1185">Reference proteome</keyword>
<protein>
    <submittedName>
        <fullName evidence="10 11">Nuclease HARBI1</fullName>
    </submittedName>
</protein>
<comment type="subcellular location">
    <subcellularLocation>
        <location evidence="2">Nucleus</location>
    </subcellularLocation>
</comment>
<evidence type="ECO:0000256" key="7">
    <source>
        <dbReference type="ARBA" id="ARBA00023242"/>
    </source>
</evidence>
<dbReference type="GO" id="GO:0004518">
    <property type="term" value="F:nuclease activity"/>
    <property type="evidence" value="ECO:0007669"/>
    <property type="project" value="UniProtKB-KW"/>
</dbReference>
<keyword evidence="5" id="KW-0479">Metal-binding</keyword>
<evidence type="ECO:0000313" key="13">
    <source>
        <dbReference type="RefSeq" id="XP_030757993.1"/>
    </source>
</evidence>
<name>A0A6J2Y1Z1_SITOR</name>
<evidence type="ECO:0000256" key="3">
    <source>
        <dbReference type="ARBA" id="ARBA00006958"/>
    </source>
</evidence>
<dbReference type="OrthoDB" id="6735372at2759"/>
<accession>A0A6J2Y1Z1</accession>
<reference evidence="10 11" key="1">
    <citation type="submission" date="2025-04" db="UniProtKB">
        <authorList>
            <consortium name="RefSeq"/>
        </authorList>
    </citation>
    <scope>IDENTIFICATION</scope>
    <source>
        <tissue evidence="10 11">Gonads</tissue>
    </source>
</reference>
<dbReference type="PANTHER" id="PTHR22930:SF289">
    <property type="entry name" value="DDE TNP4 DOMAIN-CONTAINING PROTEIN-RELATED"/>
    <property type="match status" value="1"/>
</dbReference>
<dbReference type="RefSeq" id="XP_030757727.1">
    <property type="nucleotide sequence ID" value="XM_030901867.1"/>
</dbReference>